<dbReference type="STRING" id="84521.SAMN04487994_10635"/>
<keyword evidence="1" id="KW-0732">Signal</keyword>
<dbReference type="EMBL" id="PNHE01000002">
    <property type="protein sequence ID" value="PMC59040.1"/>
    <property type="molecule type" value="Genomic_DNA"/>
</dbReference>
<evidence type="ECO:0000313" key="6">
    <source>
        <dbReference type="Proteomes" id="UP000235682"/>
    </source>
</evidence>
<dbReference type="OrthoDB" id="9801679at2"/>
<dbReference type="GO" id="GO:0030288">
    <property type="term" value="C:outer membrane-bounded periplasmic space"/>
    <property type="evidence" value="ECO:0007669"/>
    <property type="project" value="TreeGrafter"/>
</dbReference>
<dbReference type="PROSITE" id="PS00786">
    <property type="entry name" value="5_NUCLEOTIDASE_2"/>
    <property type="match status" value="1"/>
</dbReference>
<keyword evidence="2" id="KW-0378">Hydrolase</keyword>
<dbReference type="InterPro" id="IPR006146">
    <property type="entry name" value="5'-Nucleotdase_CS"/>
</dbReference>
<dbReference type="PANTHER" id="PTHR11575">
    <property type="entry name" value="5'-NUCLEOTIDASE-RELATED"/>
    <property type="match status" value="1"/>
</dbReference>
<evidence type="ECO:0000313" key="5">
    <source>
        <dbReference type="EMBL" id="PMC59040.1"/>
    </source>
</evidence>
<dbReference type="RefSeq" id="WP_102227666.1">
    <property type="nucleotide sequence ID" value="NZ_PNFY01000012.1"/>
</dbReference>
<name>A0A2N6SPQ7_9LACT</name>
<dbReference type="InterPro" id="IPR006179">
    <property type="entry name" value="5_nucleotidase/apyrase"/>
</dbReference>
<evidence type="ECO:0000256" key="1">
    <source>
        <dbReference type="ARBA" id="ARBA00022729"/>
    </source>
</evidence>
<comment type="caution">
    <text evidence="5">The sequence shown here is derived from an EMBL/GenBank/DDBJ whole genome shotgun (WGS) entry which is preliminary data.</text>
</comment>
<dbReference type="GO" id="GO:0000166">
    <property type="term" value="F:nucleotide binding"/>
    <property type="evidence" value="ECO:0007669"/>
    <property type="project" value="UniProtKB-KW"/>
</dbReference>
<dbReference type="AlphaFoldDB" id="A0A2N6SPQ7"/>
<dbReference type="Pfam" id="PF00149">
    <property type="entry name" value="Metallophos"/>
    <property type="match status" value="1"/>
</dbReference>
<dbReference type="GO" id="GO:0046872">
    <property type="term" value="F:metal ion binding"/>
    <property type="evidence" value="ECO:0007669"/>
    <property type="project" value="InterPro"/>
</dbReference>
<dbReference type="InterPro" id="IPR036907">
    <property type="entry name" value="5'-Nucleotdase_C_sf"/>
</dbReference>
<dbReference type="Gene3D" id="3.60.21.10">
    <property type="match status" value="1"/>
</dbReference>
<dbReference type="Pfam" id="PF02872">
    <property type="entry name" value="5_nucleotid_C"/>
    <property type="match status" value="1"/>
</dbReference>
<dbReference type="Gene3D" id="3.90.780.10">
    <property type="entry name" value="5'-Nucleotidase, C-terminal domain"/>
    <property type="match status" value="1"/>
</dbReference>
<comment type="similarity">
    <text evidence="2">Belongs to the 5'-nucleotidase family.</text>
</comment>
<dbReference type="PANTHER" id="PTHR11575:SF6">
    <property type="entry name" value="2',3'-CYCLIC-NUCLEOTIDE 2'-PHOSPHODIESTERASE_3'-NUCLEOTIDASE"/>
    <property type="match status" value="1"/>
</dbReference>
<gene>
    <name evidence="5" type="ORF">CJ205_00825</name>
</gene>
<dbReference type="InterPro" id="IPR004843">
    <property type="entry name" value="Calcineurin-like_PHP"/>
</dbReference>
<sequence length="520" mass="58983">MSKKIHLFITSDTHANWSLNPPSLYQTSHVLKSLQKQHAQDEVITIDLGDFIQGTGFATYFSQIEEDGSVFADAMNALNYDYQVIGNHEFNFGLSYLTETLSQLKSQILCSNILNKETKQPFMGKPYTIIEKNGLKMGLIGATTQYIPNWEPPQNYEGLVFKDMIEAVGSYIDELRPKVDLLVVAYHGGFEADLETFELTELDTGENQGSRLLKEYPEIDLLLTGHQHRVINTKVNDTYVIQPGRSGEYIGHITIDSLGNITSELVSTIDACMDEELMKELAPKAQKAQKWLNTSFGVAPILIPTEDEGIARAQGIPFIELINYIQLQETDADFSAAALINDGFKSFKGAITNEVLLQAYPFFNLIAKVAVTGQDLYDIMEYNYQYYQLDNENQLVVNPTYKEPKPKHYNRDLFSGLKTVVDMTKPQGQRIIQLIDESTNEPIQRDKLYTLAVSQYRASGGGNFNTFTPDKLLMITQQDIATLIPQYIQKMTQNEWDQINTHYQHVQWTPNVEFSKINDL</sequence>
<evidence type="ECO:0000259" key="4">
    <source>
        <dbReference type="Pfam" id="PF02872"/>
    </source>
</evidence>
<evidence type="ECO:0000256" key="2">
    <source>
        <dbReference type="RuleBase" id="RU362119"/>
    </source>
</evidence>
<protein>
    <submittedName>
        <fullName evidence="5">Bifunctional metallophosphatase/5'-nucleotidase</fullName>
    </submittedName>
</protein>
<proteinExistence type="inferred from homology"/>
<dbReference type="Proteomes" id="UP000235682">
    <property type="component" value="Unassembled WGS sequence"/>
</dbReference>
<keyword evidence="6" id="KW-1185">Reference proteome</keyword>
<dbReference type="InterPro" id="IPR008334">
    <property type="entry name" value="5'-Nucleotdase_C"/>
</dbReference>
<dbReference type="SUPFAM" id="SSF56300">
    <property type="entry name" value="Metallo-dependent phosphatases"/>
    <property type="match status" value="1"/>
</dbReference>
<reference evidence="5 6" key="1">
    <citation type="submission" date="2017-09" db="EMBL/GenBank/DDBJ databases">
        <title>Bacterial strain isolated from the female urinary microbiota.</title>
        <authorList>
            <person name="Thomas-White K."/>
            <person name="Kumar N."/>
            <person name="Forster S."/>
            <person name="Putonti C."/>
            <person name="Lawley T."/>
            <person name="Wolfe A.J."/>
        </authorList>
    </citation>
    <scope>NUCLEOTIDE SEQUENCE [LARGE SCALE GENOMIC DNA]</scope>
    <source>
        <strain evidence="5 6">UMB0852</strain>
    </source>
</reference>
<keyword evidence="2" id="KW-0547">Nucleotide-binding</keyword>
<dbReference type="GO" id="GO:0009166">
    <property type="term" value="P:nucleotide catabolic process"/>
    <property type="evidence" value="ECO:0007669"/>
    <property type="project" value="InterPro"/>
</dbReference>
<dbReference type="SUPFAM" id="SSF55816">
    <property type="entry name" value="5'-nucleotidase (syn. UDP-sugar hydrolase), C-terminal domain"/>
    <property type="match status" value="1"/>
</dbReference>
<dbReference type="PRINTS" id="PR01607">
    <property type="entry name" value="APYRASEFAMLY"/>
</dbReference>
<accession>A0A2N6SPQ7</accession>
<dbReference type="GO" id="GO:0016788">
    <property type="term" value="F:hydrolase activity, acting on ester bonds"/>
    <property type="evidence" value="ECO:0007669"/>
    <property type="project" value="InterPro"/>
</dbReference>
<organism evidence="5 6">
    <name type="scientific">Dolosicoccus paucivorans</name>
    <dbReference type="NCBI Taxonomy" id="84521"/>
    <lineage>
        <taxon>Bacteria</taxon>
        <taxon>Bacillati</taxon>
        <taxon>Bacillota</taxon>
        <taxon>Bacilli</taxon>
        <taxon>Lactobacillales</taxon>
        <taxon>Aerococcaceae</taxon>
        <taxon>Dolosicoccus</taxon>
    </lineage>
</organism>
<feature type="domain" description="5'-Nucleotidase C-terminal" evidence="4">
    <location>
        <begin position="313"/>
        <end position="468"/>
    </location>
</feature>
<feature type="domain" description="Calcineurin-like phosphoesterase" evidence="3">
    <location>
        <begin position="7"/>
        <end position="229"/>
    </location>
</feature>
<evidence type="ECO:0000259" key="3">
    <source>
        <dbReference type="Pfam" id="PF00149"/>
    </source>
</evidence>
<dbReference type="InterPro" id="IPR029052">
    <property type="entry name" value="Metallo-depent_PP-like"/>
</dbReference>